<dbReference type="GO" id="GO:0008168">
    <property type="term" value="F:methyltransferase activity"/>
    <property type="evidence" value="ECO:0007669"/>
    <property type="project" value="UniProtKB-KW"/>
</dbReference>
<evidence type="ECO:0000313" key="1">
    <source>
        <dbReference type="EMBL" id="COZ95247.1"/>
    </source>
</evidence>
<reference evidence="2" key="1">
    <citation type="submission" date="2015-03" db="EMBL/GenBank/DDBJ databases">
        <authorList>
            <consortium name="Pathogen Informatics"/>
        </authorList>
    </citation>
    <scope>NUCLEOTIDE SEQUENCE [LARGE SCALE GENOMIC DNA]</scope>
    <source>
        <strain evidence="2">N09902308</strain>
    </source>
</reference>
<comment type="caution">
    <text evidence="1">The sequence shown here is derived from an EMBL/GenBank/DDBJ whole genome shotgun (WGS) entry which is preliminary data.</text>
</comment>
<keyword evidence="1" id="KW-0808">Transferase</keyword>
<evidence type="ECO:0000313" key="2">
    <source>
        <dbReference type="Proteomes" id="UP000039021"/>
    </source>
</evidence>
<keyword evidence="1" id="KW-0489">Methyltransferase</keyword>
<dbReference type="AlphaFoldDB" id="A0A916LEX6"/>
<name>A0A916LEX6_MYCTX</name>
<protein>
    <submittedName>
        <fullName evidence="1">Conserved protein of uncharacterized function. Possible S-adenosylmethionine-dependent methyltransferase</fullName>
    </submittedName>
</protein>
<gene>
    <name evidence="1" type="ORF">ERS007739_04275</name>
</gene>
<sequence>MSNREEMARLGRAIPQDLVDETVRTTLLRGRLVTPAQPA</sequence>
<dbReference type="EMBL" id="CSBK01002556">
    <property type="protein sequence ID" value="COZ95247.1"/>
    <property type="molecule type" value="Genomic_DNA"/>
</dbReference>
<accession>A0A916LEX6</accession>
<proteinExistence type="predicted"/>
<dbReference type="Proteomes" id="UP000039021">
    <property type="component" value="Unassembled WGS sequence"/>
</dbReference>
<dbReference type="GO" id="GO:0032259">
    <property type="term" value="P:methylation"/>
    <property type="evidence" value="ECO:0007669"/>
    <property type="project" value="UniProtKB-KW"/>
</dbReference>
<organism evidence="1 2">
    <name type="scientific">Mycobacterium tuberculosis</name>
    <dbReference type="NCBI Taxonomy" id="1773"/>
    <lineage>
        <taxon>Bacteria</taxon>
        <taxon>Bacillati</taxon>
        <taxon>Actinomycetota</taxon>
        <taxon>Actinomycetes</taxon>
        <taxon>Mycobacteriales</taxon>
        <taxon>Mycobacteriaceae</taxon>
        <taxon>Mycobacterium</taxon>
        <taxon>Mycobacterium tuberculosis complex</taxon>
    </lineage>
</organism>